<evidence type="ECO:0000313" key="7">
    <source>
        <dbReference type="Proteomes" id="UP000247772"/>
    </source>
</evidence>
<dbReference type="GO" id="GO:0006351">
    <property type="term" value="P:DNA-templated transcription"/>
    <property type="evidence" value="ECO:0007669"/>
    <property type="project" value="TreeGrafter"/>
</dbReference>
<dbReference type="GO" id="GO:0043565">
    <property type="term" value="F:sequence-specific DNA binding"/>
    <property type="evidence" value="ECO:0007669"/>
    <property type="project" value="TreeGrafter"/>
</dbReference>
<dbReference type="Gene3D" id="1.10.10.10">
    <property type="entry name" value="Winged helix-like DNA-binding domain superfamily/Winged helix DNA-binding domain"/>
    <property type="match status" value="1"/>
</dbReference>
<dbReference type="InterPro" id="IPR036388">
    <property type="entry name" value="WH-like_DNA-bd_sf"/>
</dbReference>
<dbReference type="Pfam" id="PF00126">
    <property type="entry name" value="HTH_1"/>
    <property type="match status" value="1"/>
</dbReference>
<organism evidence="6 7">
    <name type="scientific">Paraburkholderia silvatlantica</name>
    <dbReference type="NCBI Taxonomy" id="321895"/>
    <lineage>
        <taxon>Bacteria</taxon>
        <taxon>Pseudomonadati</taxon>
        <taxon>Pseudomonadota</taxon>
        <taxon>Betaproteobacteria</taxon>
        <taxon>Burkholderiales</taxon>
        <taxon>Burkholderiaceae</taxon>
        <taxon>Paraburkholderia</taxon>
    </lineage>
</organism>
<dbReference type="PANTHER" id="PTHR30537">
    <property type="entry name" value="HTH-TYPE TRANSCRIPTIONAL REGULATOR"/>
    <property type="match status" value="1"/>
</dbReference>
<comment type="similarity">
    <text evidence="1">Belongs to the LysR transcriptional regulatory family.</text>
</comment>
<keyword evidence="3 6" id="KW-0238">DNA-binding</keyword>
<evidence type="ECO:0000259" key="5">
    <source>
        <dbReference type="PROSITE" id="PS50931"/>
    </source>
</evidence>
<dbReference type="EMBL" id="QJSQ01000026">
    <property type="protein sequence ID" value="PYE17272.1"/>
    <property type="molecule type" value="Genomic_DNA"/>
</dbReference>
<dbReference type="SUPFAM" id="SSF53850">
    <property type="entry name" value="Periplasmic binding protein-like II"/>
    <property type="match status" value="1"/>
</dbReference>
<dbReference type="OrthoDB" id="9072091at2"/>
<reference evidence="6 7" key="1">
    <citation type="submission" date="2018-06" db="EMBL/GenBank/DDBJ databases">
        <title>Genomic Encyclopedia of Type Strains, Phase IV (KMG-V): Genome sequencing to study the core and pangenomes of soil and plant-associated prokaryotes.</title>
        <authorList>
            <person name="Whitman W."/>
        </authorList>
    </citation>
    <scope>NUCLEOTIDE SEQUENCE [LARGE SCALE GENOMIC DNA]</scope>
    <source>
        <strain evidence="6 7">SRCL-318</strain>
    </source>
</reference>
<evidence type="ECO:0000256" key="4">
    <source>
        <dbReference type="ARBA" id="ARBA00023163"/>
    </source>
</evidence>
<sequence length="249" mass="27199">MNWNDVRYFLAVTRHGGLTGVAHALKAGPSTVARRIETLEAALKTRLFERRPEGYELTEAGGAMVEKVIAIEAAMHELEDGFCGQDGRVSGMVRIVTVDTLAHHLLIPNLPLLQDAYPDLSLGVAVNATSFAEHPQREADIGLRLCRPEHGNFVVQRIGTIGFGLYASRDYLGRHPVRENELPITGHRLITWGDPLTFLALPKTLHSWVESGIANLTVDSMHAQVLAMKAGNSLGVLPCILADAEDQLE</sequence>
<dbReference type="GO" id="GO:0003700">
    <property type="term" value="F:DNA-binding transcription factor activity"/>
    <property type="evidence" value="ECO:0007669"/>
    <property type="project" value="InterPro"/>
</dbReference>
<evidence type="ECO:0000313" key="6">
    <source>
        <dbReference type="EMBL" id="PYE17272.1"/>
    </source>
</evidence>
<keyword evidence="4" id="KW-0804">Transcription</keyword>
<dbReference type="PANTHER" id="PTHR30537:SF3">
    <property type="entry name" value="TRANSCRIPTIONAL REGULATORY PROTEIN"/>
    <property type="match status" value="1"/>
</dbReference>
<dbReference type="InterPro" id="IPR036390">
    <property type="entry name" value="WH_DNA-bd_sf"/>
</dbReference>
<gene>
    <name evidence="6" type="ORF">C7410_12681</name>
</gene>
<comment type="caution">
    <text evidence="6">The sequence shown here is derived from an EMBL/GenBank/DDBJ whole genome shotgun (WGS) entry which is preliminary data.</text>
</comment>
<evidence type="ECO:0000256" key="1">
    <source>
        <dbReference type="ARBA" id="ARBA00009437"/>
    </source>
</evidence>
<keyword evidence="2" id="KW-0805">Transcription regulation</keyword>
<accession>A0A2V4TNV2</accession>
<dbReference type="InterPro" id="IPR058163">
    <property type="entry name" value="LysR-type_TF_proteobact-type"/>
</dbReference>
<name>A0A2V4TNV2_9BURK</name>
<evidence type="ECO:0000256" key="3">
    <source>
        <dbReference type="ARBA" id="ARBA00023125"/>
    </source>
</evidence>
<dbReference type="RefSeq" id="WP_110856847.1">
    <property type="nucleotide sequence ID" value="NZ_QJSQ01000026.1"/>
</dbReference>
<proteinExistence type="inferred from homology"/>
<dbReference type="AlphaFoldDB" id="A0A2V4TNV2"/>
<dbReference type="InterPro" id="IPR005119">
    <property type="entry name" value="LysR_subst-bd"/>
</dbReference>
<dbReference type="Pfam" id="PF03466">
    <property type="entry name" value="LysR_substrate"/>
    <property type="match status" value="1"/>
</dbReference>
<evidence type="ECO:0000256" key="2">
    <source>
        <dbReference type="ARBA" id="ARBA00023015"/>
    </source>
</evidence>
<dbReference type="Gene3D" id="3.40.190.290">
    <property type="match status" value="1"/>
</dbReference>
<dbReference type="Proteomes" id="UP000247772">
    <property type="component" value="Unassembled WGS sequence"/>
</dbReference>
<dbReference type="SUPFAM" id="SSF46785">
    <property type="entry name" value="Winged helix' DNA-binding domain"/>
    <property type="match status" value="1"/>
</dbReference>
<protein>
    <submittedName>
        <fullName evidence="6">DNA-binding transcriptional LysR family regulator</fullName>
    </submittedName>
</protein>
<dbReference type="InterPro" id="IPR000847">
    <property type="entry name" value="LysR_HTH_N"/>
</dbReference>
<dbReference type="PROSITE" id="PS50931">
    <property type="entry name" value="HTH_LYSR"/>
    <property type="match status" value="1"/>
</dbReference>
<feature type="domain" description="HTH lysR-type" evidence="5">
    <location>
        <begin position="1"/>
        <end position="58"/>
    </location>
</feature>